<dbReference type="InterPro" id="IPR031520">
    <property type="entry name" value="DUF4694"/>
</dbReference>
<feature type="region of interest" description="Disordered" evidence="1">
    <location>
        <begin position="1"/>
        <end position="27"/>
    </location>
</feature>
<feature type="compositionally biased region" description="Polar residues" evidence="1">
    <location>
        <begin position="160"/>
        <end position="175"/>
    </location>
</feature>
<accession>A0A9J7FM86</accession>
<feature type="compositionally biased region" description="Polar residues" evidence="1">
    <location>
        <begin position="119"/>
        <end position="130"/>
    </location>
</feature>
<feature type="compositionally biased region" description="Polar residues" evidence="1">
    <location>
        <begin position="93"/>
        <end position="108"/>
    </location>
</feature>
<dbReference type="PANTHER" id="PTHR40139:SF1">
    <property type="entry name" value="PROTEIN TNT"/>
    <property type="match status" value="1"/>
</dbReference>
<evidence type="ECO:0000256" key="1">
    <source>
        <dbReference type="SAM" id="MobiDB-lite"/>
    </source>
</evidence>
<proteinExistence type="predicted"/>
<dbReference type="CTD" id="123825438"/>
<dbReference type="PANTHER" id="PTHR40139">
    <property type="entry name" value="PROTEIN TNT"/>
    <property type="match status" value="1"/>
</dbReference>
<feature type="compositionally biased region" description="Polar residues" evidence="1">
    <location>
        <begin position="138"/>
        <end position="151"/>
    </location>
</feature>
<organism evidence="2 3">
    <name type="scientific">Cricetulus griseus</name>
    <name type="common">Chinese hamster</name>
    <name type="synonym">Cricetulus barabensis griseus</name>
    <dbReference type="NCBI Taxonomy" id="10029"/>
    <lineage>
        <taxon>Eukaryota</taxon>
        <taxon>Metazoa</taxon>
        <taxon>Chordata</taxon>
        <taxon>Craniata</taxon>
        <taxon>Vertebrata</taxon>
        <taxon>Euteleostomi</taxon>
        <taxon>Mammalia</taxon>
        <taxon>Eutheria</taxon>
        <taxon>Euarchontoglires</taxon>
        <taxon>Glires</taxon>
        <taxon>Rodentia</taxon>
        <taxon>Myomorpha</taxon>
        <taxon>Muroidea</taxon>
        <taxon>Cricetidae</taxon>
        <taxon>Cricetinae</taxon>
        <taxon>Cricetulus</taxon>
    </lineage>
</organism>
<reference evidence="3" key="3">
    <citation type="submission" date="2025-08" db="UniProtKB">
        <authorList>
            <consortium name="RefSeq"/>
        </authorList>
    </citation>
    <scope>IDENTIFICATION</scope>
    <source>
        <strain evidence="3">17A/GY</strain>
        <tissue evidence="3">Liver</tissue>
    </source>
</reference>
<dbReference type="OrthoDB" id="9836596at2759"/>
<reference evidence="2" key="2">
    <citation type="journal article" date="2020" name="Biotechnol. Bioeng.">
        <title>Chromosome-scale scaffolds for the Chinese hamster reference genome assembly to facilitate the study of the CHO epigenome.</title>
        <authorList>
            <person name="Hilliard W."/>
            <person name="MacDonald M."/>
            <person name="Lee K.H."/>
        </authorList>
    </citation>
    <scope>NUCLEOTIDE SEQUENCE [LARGE SCALE GENOMIC DNA]</scope>
    <source>
        <strain evidence="2">17A/GY</strain>
    </source>
</reference>
<feature type="region of interest" description="Disordered" evidence="1">
    <location>
        <begin position="93"/>
        <end position="175"/>
    </location>
</feature>
<dbReference type="GeneID" id="100765025"/>
<protein>
    <submittedName>
        <fullName evidence="3">Protein TNT isoform X2</fullName>
    </submittedName>
</protein>
<dbReference type="AlphaFoldDB" id="A0A9J7FM86"/>
<evidence type="ECO:0000313" key="3">
    <source>
        <dbReference type="RefSeq" id="XP_027260518.1"/>
    </source>
</evidence>
<dbReference type="Pfam" id="PF15765">
    <property type="entry name" value="DUF4694"/>
    <property type="match status" value="1"/>
</dbReference>
<dbReference type="Proteomes" id="UP001108280">
    <property type="component" value="Chromosome 3"/>
</dbReference>
<gene>
    <name evidence="3" type="primary">CUNH16orf82</name>
</gene>
<keyword evidence="2" id="KW-1185">Reference proteome</keyword>
<dbReference type="KEGG" id="cge:100765025"/>
<name>A0A9J7FM86_CRIGR</name>
<evidence type="ECO:0000313" key="2">
    <source>
        <dbReference type="Proteomes" id="UP001108280"/>
    </source>
</evidence>
<sequence length="175" mass="19062">MRREEGNRPQATFRGLQGPLLDKPIPLPPAIKVEKGGSSVWNAQERRPSPSLPILEFQPHVGSSHAAIIQKPLRIVYSTLGTPHSLESLQRNTQHLNPEACSISSKASSGYEADEESSKASLVNSKQSVRLTKRLTTKIDSTHSSEQSINSHPGALKIQRLNSQGQDTQQAGGEK</sequence>
<dbReference type="RefSeq" id="XP_027260518.1">
    <property type="nucleotide sequence ID" value="XM_027404717.1"/>
</dbReference>
<reference evidence="2" key="1">
    <citation type="journal article" date="2018" name="Biotechnol. Bioeng.">
        <title>A reference genome of the Chinese hamster based on a hybrid assembly strategy.</title>
        <authorList>
            <person name="Rupp O."/>
            <person name="MacDonald M.L."/>
            <person name="Li S."/>
            <person name="Dhiman H."/>
            <person name="Polson S."/>
            <person name="Griep S."/>
            <person name="Heffner K."/>
            <person name="Hernandez I."/>
            <person name="Brinkrolf K."/>
            <person name="Jadhav V."/>
            <person name="Samoudi M."/>
            <person name="Hao H."/>
            <person name="Kingham B."/>
            <person name="Goesmann A."/>
            <person name="Betenbaugh M.J."/>
            <person name="Lewis N.E."/>
            <person name="Borth N."/>
            <person name="Lee K.H."/>
        </authorList>
    </citation>
    <scope>NUCLEOTIDE SEQUENCE [LARGE SCALE GENOMIC DNA]</scope>
    <source>
        <strain evidence="2">17A/GY</strain>
    </source>
</reference>